<dbReference type="STRING" id="38654.A0A3Q0FY35"/>
<keyword evidence="24" id="KW-0472">Membrane</keyword>
<dbReference type="PROSITE" id="PS50837">
    <property type="entry name" value="NACHT"/>
    <property type="match status" value="1"/>
</dbReference>
<sequence>MGNQSSRVSDLLFCALEDLSEKDFKEFKDKLLYSKFKVKGNISRSQLENADKIDTKNLLMRFYGEDTAVSVAIEALIKINRRDTAAKLRGEREKDLGLNKISLDLTENDYRVKYREYIFKEYQYIIDRNARLGETVTLNSRYTKLIMVNEHRREKEREHEIMAMGQRHAEIMKKQAISSITIDNLFNPNKNGQVPETVVLVGAAGIGKTVTARKIMLDWAAGKLYQENFDYVSYINCRELNLLTNDKSVADIILKNYPTNNAPIEHIFMHPEKLLFIIDGFDELRFNLDQPESDLCSDPWEKNAVEVVLGSLFRRTVLRECYLIITTRPIALEKLRQHVKCAYYAEILGYSEEDREEYFYKFFGNDRQALRAFNFISENEVLFTMCFVPIMCWIICTVLKQQMERGEDLVQTSKTVTGVYILFLFCLKDSSSSNLKLQMQTQMRRLCSLAVDGIWEQKILFEEKDIKKHGLDQADFLPLFLNENIFQRDIGSVSAYSFIHLSFQEFFAALFYVLEEDEDTRKDSVTPKREVNTLLAYYGKSRHYLMLTVRFLFGLLNENRRKDIEEKLGCKMLPNLKTDIGTWISSFYPSANNQIEDLEALYCLYESQEEQLVKNALMHFTKLELRGKLLTPMDQLVLSFCVKSCPQMKSLLICHCGFRFESHEEKEFQGPSKQLCQEQGTQSPIYLLCQALKELNCKLETLKLWSCNLTSSCFEDLTSVLRKNDSLRELDLGDNVPGDYGVQVLCEGVKQSKLERLGLWSCRLTGACCGDLFAVLSTKQSLTELELGHNDVGDSGVQWLCEGLKHPNCKLQRLRLWWCKFTGTCCGDLAAVLRSNQSLAELELGGNEHLGDAGVQQLCEGLKHPNCKLQKLGLNDCDLTAGCCRELSIVLSTSQTLTELDLRENQLGHSGVKLLCEGLKHPNCKLQKLRLSRHMVQKETKQELGAVKEIKASLVIESNW</sequence>
<evidence type="ECO:0000256" key="27">
    <source>
        <dbReference type="ARBA" id="ARBA00023163"/>
    </source>
</evidence>
<dbReference type="Gene3D" id="3.80.10.10">
    <property type="entry name" value="Ribonuclease Inhibitor"/>
    <property type="match status" value="1"/>
</dbReference>
<evidence type="ECO:0000256" key="2">
    <source>
        <dbReference type="ARBA" id="ARBA00004123"/>
    </source>
</evidence>
<dbReference type="InterPro" id="IPR041267">
    <property type="entry name" value="NLRP_HD2"/>
</dbReference>
<dbReference type="InterPro" id="IPR011029">
    <property type="entry name" value="DEATH-like_dom_sf"/>
</dbReference>
<dbReference type="InterPro" id="IPR029495">
    <property type="entry name" value="NACHT-assoc"/>
</dbReference>
<dbReference type="Gene3D" id="3.40.50.300">
    <property type="entry name" value="P-loop containing nucleotide triphosphate hydrolases"/>
    <property type="match status" value="1"/>
</dbReference>
<dbReference type="InterPro" id="IPR041075">
    <property type="entry name" value="NOD1/2_WH"/>
</dbReference>
<name>A0A3Q0FY35_ALLSI</name>
<dbReference type="CDD" id="cd08321">
    <property type="entry name" value="Pyrin_ASC-like"/>
    <property type="match status" value="1"/>
</dbReference>
<dbReference type="Pfam" id="PF02758">
    <property type="entry name" value="PYRIN"/>
    <property type="match status" value="1"/>
</dbReference>
<evidence type="ECO:0000259" key="36">
    <source>
        <dbReference type="PROSITE" id="PS50824"/>
    </source>
</evidence>
<keyword evidence="22" id="KW-0333">Golgi apparatus</keyword>
<dbReference type="Pfam" id="PF14484">
    <property type="entry name" value="FISNA"/>
    <property type="match status" value="1"/>
</dbReference>
<evidence type="ECO:0000256" key="24">
    <source>
        <dbReference type="ARBA" id="ARBA00023136"/>
    </source>
</evidence>
<evidence type="ECO:0000256" key="11">
    <source>
        <dbReference type="ARBA" id="ARBA00022525"/>
    </source>
</evidence>
<evidence type="ECO:0000256" key="12">
    <source>
        <dbReference type="ARBA" id="ARBA00022553"/>
    </source>
</evidence>
<evidence type="ECO:0000256" key="33">
    <source>
        <dbReference type="ARBA" id="ARBA00040040"/>
    </source>
</evidence>
<dbReference type="InParanoid" id="A0A3Q0FY35"/>
<dbReference type="InterPro" id="IPR027417">
    <property type="entry name" value="P-loop_NTPase"/>
</dbReference>
<dbReference type="GO" id="GO:0006954">
    <property type="term" value="P:inflammatory response"/>
    <property type="evidence" value="ECO:0007669"/>
    <property type="project" value="UniProtKB-KW"/>
</dbReference>
<comment type="subcellular location">
    <subcellularLocation>
        <location evidence="5">Cytoplasm</location>
        <location evidence="5">Cytoskeleton</location>
        <location evidence="5">Microtubule organizing center</location>
    </subcellularLocation>
    <subcellularLocation>
        <location evidence="4">Endoplasmic reticulum</location>
    </subcellularLocation>
    <subcellularLocation>
        <location evidence="6">Golgi apparatus membrane</location>
    </subcellularLocation>
    <subcellularLocation>
        <location evidence="1">Inflammasome</location>
    </subcellularLocation>
    <subcellularLocation>
        <location evidence="3">Mitochondrion</location>
    </subcellularLocation>
    <subcellularLocation>
        <location evidence="2">Nucleus</location>
    </subcellularLocation>
    <subcellularLocation>
        <location evidence="7">Secreted</location>
    </subcellularLocation>
</comment>
<dbReference type="RefSeq" id="XP_025050673.1">
    <property type="nucleotide sequence ID" value="XM_025194888.1"/>
</dbReference>
<dbReference type="GO" id="GO:0005576">
    <property type="term" value="C:extracellular region"/>
    <property type="evidence" value="ECO:0007669"/>
    <property type="project" value="UniProtKB-SubCell"/>
</dbReference>
<evidence type="ECO:0000256" key="7">
    <source>
        <dbReference type="ARBA" id="ARBA00004613"/>
    </source>
</evidence>
<dbReference type="GO" id="GO:0005524">
    <property type="term" value="F:ATP binding"/>
    <property type="evidence" value="ECO:0007669"/>
    <property type="project" value="UniProtKB-KW"/>
</dbReference>
<proteinExistence type="inferred from homology"/>
<accession>A0A3Q0FY35</accession>
<evidence type="ECO:0000256" key="5">
    <source>
        <dbReference type="ARBA" id="ARBA00004267"/>
    </source>
</evidence>
<keyword evidence="13" id="KW-0399">Innate immunity</keyword>
<evidence type="ECO:0000256" key="18">
    <source>
        <dbReference type="ARBA" id="ARBA00022840"/>
    </source>
</evidence>
<dbReference type="InterPro" id="IPR007111">
    <property type="entry name" value="NACHT_NTPase"/>
</dbReference>
<evidence type="ECO:0000256" key="34">
    <source>
        <dbReference type="ARBA" id="ARBA00045987"/>
    </source>
</evidence>
<dbReference type="PROSITE" id="PS50824">
    <property type="entry name" value="DAPIN"/>
    <property type="match status" value="1"/>
</dbReference>
<evidence type="ECO:0000256" key="10">
    <source>
        <dbReference type="ARBA" id="ARBA00022499"/>
    </source>
</evidence>
<evidence type="ECO:0000256" key="35">
    <source>
        <dbReference type="ARBA" id="ARBA00048778"/>
    </source>
</evidence>
<evidence type="ECO:0000256" key="29">
    <source>
        <dbReference type="ARBA" id="ARBA00023212"/>
    </source>
</evidence>
<keyword evidence="18" id="KW-0067">ATP-binding</keyword>
<dbReference type="InterPro" id="IPR004020">
    <property type="entry name" value="DAPIN"/>
</dbReference>
<dbReference type="Pfam" id="PF17776">
    <property type="entry name" value="NLRC4_HD2"/>
    <property type="match status" value="1"/>
</dbReference>
<evidence type="ECO:0000256" key="21">
    <source>
        <dbReference type="ARBA" id="ARBA00023015"/>
    </source>
</evidence>
<evidence type="ECO:0000256" key="28">
    <source>
        <dbReference type="ARBA" id="ARBA00023198"/>
    </source>
</evidence>
<evidence type="ECO:0000256" key="17">
    <source>
        <dbReference type="ARBA" id="ARBA00022824"/>
    </source>
</evidence>
<keyword evidence="10" id="KW-1017">Isopeptide bond</keyword>
<dbReference type="SMART" id="SM00368">
    <property type="entry name" value="LRR_RI"/>
    <property type="match status" value="8"/>
</dbReference>
<keyword evidence="27" id="KW-0804">Transcription</keyword>
<dbReference type="GO" id="GO:0005783">
    <property type="term" value="C:endoplasmic reticulum"/>
    <property type="evidence" value="ECO:0007669"/>
    <property type="project" value="UniProtKB-SubCell"/>
</dbReference>
<dbReference type="GO" id="GO:0045087">
    <property type="term" value="P:innate immune response"/>
    <property type="evidence" value="ECO:0007669"/>
    <property type="project" value="UniProtKB-KW"/>
</dbReference>
<comment type="catalytic activity">
    <reaction evidence="35">
        <text>ATP + H2O = ADP + phosphate + H(+)</text>
        <dbReference type="Rhea" id="RHEA:13065"/>
        <dbReference type="ChEBI" id="CHEBI:15377"/>
        <dbReference type="ChEBI" id="CHEBI:15378"/>
        <dbReference type="ChEBI" id="CHEBI:30616"/>
        <dbReference type="ChEBI" id="CHEBI:43474"/>
        <dbReference type="ChEBI" id="CHEBI:456216"/>
    </reaction>
    <physiologicalReaction direction="left-to-right" evidence="35">
        <dbReference type="Rhea" id="RHEA:13066"/>
    </physiologicalReaction>
</comment>
<evidence type="ECO:0000256" key="20">
    <source>
        <dbReference type="ARBA" id="ARBA00022859"/>
    </source>
</evidence>
<evidence type="ECO:0000256" key="16">
    <source>
        <dbReference type="ARBA" id="ARBA00022801"/>
    </source>
</evidence>
<keyword evidence="15" id="KW-0547">Nucleotide-binding</keyword>
<keyword evidence="25" id="KW-0564">Palmitate</keyword>
<dbReference type="GO" id="GO:0016787">
    <property type="term" value="F:hydrolase activity"/>
    <property type="evidence" value="ECO:0007669"/>
    <property type="project" value="UniProtKB-KW"/>
</dbReference>
<dbReference type="SUPFAM" id="SSF52540">
    <property type="entry name" value="P-loop containing nucleoside triphosphate hydrolases"/>
    <property type="match status" value="1"/>
</dbReference>
<evidence type="ECO:0000256" key="22">
    <source>
        <dbReference type="ARBA" id="ARBA00023034"/>
    </source>
</evidence>
<dbReference type="Pfam" id="PF13516">
    <property type="entry name" value="LRR_6"/>
    <property type="match status" value="3"/>
</dbReference>
<dbReference type="GO" id="GO:0005634">
    <property type="term" value="C:nucleus"/>
    <property type="evidence" value="ECO:0007669"/>
    <property type="project" value="UniProtKB-SubCell"/>
</dbReference>
<gene>
    <name evidence="39" type="primary">LOC102383266</name>
</gene>
<keyword evidence="19" id="KW-0832">Ubl conjugation</keyword>
<dbReference type="Proteomes" id="UP000189705">
    <property type="component" value="Unplaced"/>
</dbReference>
<evidence type="ECO:0000259" key="37">
    <source>
        <dbReference type="PROSITE" id="PS50837"/>
    </source>
</evidence>
<comment type="function">
    <text evidence="34">Independently of inflammasome activation, regulates the differentiation of T helper 2 (Th2) cells and has a role in Th2 cell-dependent asthma and tumor growth. During Th2 differentiation, required for optimal IRF4 binding to IL4 promoter and for IRF4-dependent IL4 transcription. Binds to the consensus DNA sequence 5'-GRRGGNRGAG-3'. May also participate in the transcription of IL5, IL13, GATA3, CCR3, CCR4 and MAF.</text>
</comment>
<dbReference type="SMART" id="SM01288">
    <property type="entry name" value="FISNA"/>
    <property type="match status" value="1"/>
</dbReference>
<evidence type="ECO:0000256" key="30">
    <source>
        <dbReference type="ARBA" id="ARBA00023233"/>
    </source>
</evidence>
<keyword evidence="17" id="KW-0256">Endoplasmic reticulum</keyword>
<keyword evidence="11" id="KW-0964">Secreted</keyword>
<dbReference type="SUPFAM" id="SSF52047">
    <property type="entry name" value="RNI-like"/>
    <property type="match status" value="1"/>
</dbReference>
<evidence type="ECO:0000256" key="4">
    <source>
        <dbReference type="ARBA" id="ARBA00004240"/>
    </source>
</evidence>
<evidence type="ECO:0000256" key="3">
    <source>
        <dbReference type="ARBA" id="ARBA00004173"/>
    </source>
</evidence>
<evidence type="ECO:0000256" key="14">
    <source>
        <dbReference type="ARBA" id="ARBA00022737"/>
    </source>
</evidence>
<dbReference type="GO" id="GO:0000139">
    <property type="term" value="C:Golgi membrane"/>
    <property type="evidence" value="ECO:0007669"/>
    <property type="project" value="UniProtKB-SubCell"/>
</dbReference>
<organism evidence="38 39">
    <name type="scientific">Alligator sinensis</name>
    <name type="common">Chinese alligator</name>
    <dbReference type="NCBI Taxonomy" id="38654"/>
    <lineage>
        <taxon>Eukaryota</taxon>
        <taxon>Metazoa</taxon>
        <taxon>Chordata</taxon>
        <taxon>Craniata</taxon>
        <taxon>Vertebrata</taxon>
        <taxon>Euteleostomi</taxon>
        <taxon>Archelosauria</taxon>
        <taxon>Archosauria</taxon>
        <taxon>Crocodylia</taxon>
        <taxon>Alligatoridae</taxon>
        <taxon>Alligatorinae</taxon>
        <taxon>Alligator</taxon>
    </lineage>
</organism>
<evidence type="ECO:0000256" key="1">
    <source>
        <dbReference type="ARBA" id="ARBA00004110"/>
    </source>
</evidence>
<keyword evidence="38" id="KW-1185">Reference proteome</keyword>
<dbReference type="InterPro" id="IPR032675">
    <property type="entry name" value="LRR_dom_sf"/>
</dbReference>
<feature type="domain" description="NACHT" evidence="37">
    <location>
        <begin position="196"/>
        <end position="401"/>
    </location>
</feature>
<evidence type="ECO:0000256" key="32">
    <source>
        <dbReference type="ARBA" id="ARBA00023288"/>
    </source>
</evidence>
<dbReference type="PANTHER" id="PTHR45690">
    <property type="entry name" value="NACHT, LRR AND PYD DOMAINS-CONTAINING PROTEIN 12"/>
    <property type="match status" value="1"/>
</dbReference>
<keyword evidence="9" id="KW-0963">Cytoplasm</keyword>
<dbReference type="GO" id="GO:0005815">
    <property type="term" value="C:microtubule organizing center"/>
    <property type="evidence" value="ECO:0007669"/>
    <property type="project" value="UniProtKB-SubCell"/>
</dbReference>
<evidence type="ECO:0000256" key="23">
    <source>
        <dbReference type="ARBA" id="ARBA00023128"/>
    </source>
</evidence>
<keyword evidence="14" id="KW-0677">Repeat</keyword>
<keyword evidence="16" id="KW-0378">Hydrolase</keyword>
<dbReference type="AlphaFoldDB" id="A0A3Q0FY35"/>
<evidence type="ECO:0000256" key="25">
    <source>
        <dbReference type="ARBA" id="ARBA00023139"/>
    </source>
</evidence>
<keyword evidence="30" id="KW-1271">Inflammasome</keyword>
<dbReference type="InterPro" id="IPR050637">
    <property type="entry name" value="NLRP_innate_immun_reg"/>
</dbReference>
<dbReference type="CDD" id="cd00116">
    <property type="entry name" value="LRR_RI"/>
    <property type="match status" value="1"/>
</dbReference>
<dbReference type="Gene3D" id="1.10.533.10">
    <property type="entry name" value="Death Domain, Fas"/>
    <property type="match status" value="1"/>
</dbReference>
<dbReference type="SMART" id="SM01289">
    <property type="entry name" value="PYRIN"/>
    <property type="match status" value="1"/>
</dbReference>
<keyword evidence="12" id="KW-0597">Phosphoprotein</keyword>
<dbReference type="InterPro" id="IPR001611">
    <property type="entry name" value="Leu-rich_rpt"/>
</dbReference>
<evidence type="ECO:0000256" key="31">
    <source>
        <dbReference type="ARBA" id="ARBA00023242"/>
    </source>
</evidence>
<keyword evidence="26" id="KW-0010">Activator</keyword>
<dbReference type="GeneID" id="102383266"/>
<evidence type="ECO:0000256" key="8">
    <source>
        <dbReference type="ARBA" id="ARBA00008665"/>
    </source>
</evidence>
<keyword evidence="20" id="KW-0391">Immunity</keyword>
<keyword evidence="29" id="KW-0206">Cytoskeleton</keyword>
<evidence type="ECO:0000313" key="39">
    <source>
        <dbReference type="RefSeq" id="XP_025050673.1"/>
    </source>
</evidence>
<feature type="domain" description="Pyrin" evidence="36">
    <location>
        <begin position="1"/>
        <end position="94"/>
    </location>
</feature>
<dbReference type="Pfam" id="PF05729">
    <property type="entry name" value="NACHT"/>
    <property type="match status" value="1"/>
</dbReference>
<dbReference type="PANTHER" id="PTHR45690:SF19">
    <property type="entry name" value="NACHT, LRR AND PYD DOMAINS-CONTAINING PROTEIN 3"/>
    <property type="match status" value="1"/>
</dbReference>
<dbReference type="GO" id="GO:0061702">
    <property type="term" value="C:canonical inflammasome complex"/>
    <property type="evidence" value="ECO:0007669"/>
    <property type="project" value="UniProtKB-SubCell"/>
</dbReference>
<dbReference type="KEGG" id="asn:102383266"/>
<evidence type="ECO:0000256" key="15">
    <source>
        <dbReference type="ARBA" id="ARBA00022741"/>
    </source>
</evidence>
<dbReference type="GO" id="GO:0005739">
    <property type="term" value="C:mitochondrion"/>
    <property type="evidence" value="ECO:0007669"/>
    <property type="project" value="UniProtKB-SubCell"/>
</dbReference>
<reference evidence="39" key="1">
    <citation type="submission" date="2025-08" db="UniProtKB">
        <authorList>
            <consortium name="RefSeq"/>
        </authorList>
    </citation>
    <scope>IDENTIFICATION</scope>
</reference>
<dbReference type="Pfam" id="PF17779">
    <property type="entry name" value="WHD_NOD2"/>
    <property type="match status" value="1"/>
</dbReference>
<evidence type="ECO:0000256" key="13">
    <source>
        <dbReference type="ARBA" id="ARBA00022588"/>
    </source>
</evidence>
<keyword evidence="31" id="KW-0539">Nucleus</keyword>
<protein>
    <recommendedName>
        <fullName evidence="33">NACHT, LRR and PYD domains-containing protein 3</fullName>
    </recommendedName>
</protein>
<keyword evidence="28" id="KW-0395">Inflammatory response</keyword>
<evidence type="ECO:0000256" key="9">
    <source>
        <dbReference type="ARBA" id="ARBA00022490"/>
    </source>
</evidence>
<evidence type="ECO:0000256" key="6">
    <source>
        <dbReference type="ARBA" id="ARBA00004394"/>
    </source>
</evidence>
<evidence type="ECO:0000256" key="19">
    <source>
        <dbReference type="ARBA" id="ARBA00022843"/>
    </source>
</evidence>
<keyword evidence="23" id="KW-0496">Mitochondrion</keyword>
<evidence type="ECO:0000313" key="38">
    <source>
        <dbReference type="Proteomes" id="UP000189705"/>
    </source>
</evidence>
<comment type="similarity">
    <text evidence="8">Belongs to the NLRP family.</text>
</comment>
<dbReference type="SUPFAM" id="SSF47986">
    <property type="entry name" value="DEATH domain"/>
    <property type="match status" value="1"/>
</dbReference>
<keyword evidence="32" id="KW-0449">Lipoprotein</keyword>
<keyword evidence="21" id="KW-0805">Transcription regulation</keyword>
<evidence type="ECO:0000256" key="26">
    <source>
        <dbReference type="ARBA" id="ARBA00023159"/>
    </source>
</evidence>